<dbReference type="Proteomes" id="UP000008063">
    <property type="component" value="Unassembled WGS sequence"/>
</dbReference>
<feature type="compositionally biased region" description="Basic and acidic residues" evidence="1">
    <location>
        <begin position="37"/>
        <end position="48"/>
    </location>
</feature>
<name>F8QDV0_SERL3</name>
<evidence type="ECO:0000256" key="1">
    <source>
        <dbReference type="SAM" id="MobiDB-lite"/>
    </source>
</evidence>
<sequence>MSRMRKRDRPPHSFLTYRSWIQGDAWWEEEAEDENENLYRQEMPEWSHRSGGSVVD</sequence>
<feature type="region of interest" description="Disordered" evidence="1">
    <location>
        <begin position="32"/>
        <end position="56"/>
    </location>
</feature>
<evidence type="ECO:0000313" key="2">
    <source>
        <dbReference type="EMBL" id="EGN93771.1"/>
    </source>
</evidence>
<protein>
    <submittedName>
        <fullName evidence="2">Uncharacterized protein</fullName>
    </submittedName>
</protein>
<dbReference type="EMBL" id="GL945491">
    <property type="protein sequence ID" value="EGN93771.1"/>
    <property type="molecule type" value="Genomic_DNA"/>
</dbReference>
<dbReference type="AlphaFoldDB" id="F8QDV0"/>
<gene>
    <name evidence="2" type="ORF">SERLA73DRAFT_78635</name>
</gene>
<keyword evidence="3" id="KW-1185">Reference proteome</keyword>
<dbReference type="HOGENOM" id="CLU_3015612_0_0_1"/>
<dbReference type="InParanoid" id="F8QDV0"/>
<accession>F8QDV0</accession>
<proteinExistence type="predicted"/>
<organism evidence="3">
    <name type="scientific">Serpula lacrymans var. lacrymans (strain S7.3)</name>
    <name type="common">Dry rot fungus</name>
    <dbReference type="NCBI Taxonomy" id="936435"/>
    <lineage>
        <taxon>Eukaryota</taxon>
        <taxon>Fungi</taxon>
        <taxon>Dikarya</taxon>
        <taxon>Basidiomycota</taxon>
        <taxon>Agaricomycotina</taxon>
        <taxon>Agaricomycetes</taxon>
        <taxon>Agaricomycetidae</taxon>
        <taxon>Boletales</taxon>
        <taxon>Coniophorineae</taxon>
        <taxon>Serpulaceae</taxon>
        <taxon>Serpula</taxon>
    </lineage>
</organism>
<evidence type="ECO:0000313" key="3">
    <source>
        <dbReference type="Proteomes" id="UP000008063"/>
    </source>
</evidence>
<reference evidence="3" key="1">
    <citation type="journal article" date="2011" name="Science">
        <title>The plant cell wall-decomposing machinery underlies the functional diversity of forest fungi.</title>
        <authorList>
            <person name="Eastwood D.C."/>
            <person name="Floudas D."/>
            <person name="Binder M."/>
            <person name="Majcherczyk A."/>
            <person name="Schneider P."/>
            <person name="Aerts A."/>
            <person name="Asiegbu F.O."/>
            <person name="Baker S.E."/>
            <person name="Barry K."/>
            <person name="Bendiksby M."/>
            <person name="Blumentritt M."/>
            <person name="Coutinho P.M."/>
            <person name="Cullen D."/>
            <person name="de Vries R.P."/>
            <person name="Gathman A."/>
            <person name="Goodell B."/>
            <person name="Henrissat B."/>
            <person name="Ihrmark K."/>
            <person name="Kauserud H."/>
            <person name="Kohler A."/>
            <person name="LaButti K."/>
            <person name="Lapidus A."/>
            <person name="Lavin J.L."/>
            <person name="Lee Y.-H."/>
            <person name="Lindquist E."/>
            <person name="Lilly W."/>
            <person name="Lucas S."/>
            <person name="Morin E."/>
            <person name="Murat C."/>
            <person name="Oguiza J.A."/>
            <person name="Park J."/>
            <person name="Pisabarro A.G."/>
            <person name="Riley R."/>
            <person name="Rosling A."/>
            <person name="Salamov A."/>
            <person name="Schmidt O."/>
            <person name="Schmutz J."/>
            <person name="Skrede I."/>
            <person name="Stenlid J."/>
            <person name="Wiebenga A."/>
            <person name="Xie X."/>
            <person name="Kuees U."/>
            <person name="Hibbett D.S."/>
            <person name="Hoffmeister D."/>
            <person name="Hoegberg N."/>
            <person name="Martin F."/>
            <person name="Grigoriev I.V."/>
            <person name="Watkinson S.C."/>
        </authorList>
    </citation>
    <scope>NUCLEOTIDE SEQUENCE [LARGE SCALE GENOMIC DNA]</scope>
    <source>
        <strain evidence="3">strain S7.3</strain>
    </source>
</reference>